<reference evidence="1 2" key="1">
    <citation type="submission" date="2018-11" db="EMBL/GenBank/DDBJ databases">
        <title>Species Designations Belie Phenotypic and Genotypic Heterogeneity in Oral Streptococci.</title>
        <authorList>
            <person name="Velsko I."/>
        </authorList>
    </citation>
    <scope>NUCLEOTIDE SEQUENCE [LARGE SCALE GENOMIC DNA]</scope>
    <source>
        <strain evidence="1 2">BCC60</strain>
    </source>
</reference>
<organism evidence="1 2">
    <name type="scientific">Streptococcus mitis</name>
    <dbReference type="NCBI Taxonomy" id="28037"/>
    <lineage>
        <taxon>Bacteria</taxon>
        <taxon>Bacillati</taxon>
        <taxon>Bacillota</taxon>
        <taxon>Bacilli</taxon>
        <taxon>Lactobacillales</taxon>
        <taxon>Streptococcaceae</taxon>
        <taxon>Streptococcus</taxon>
        <taxon>Streptococcus mitis group</taxon>
    </lineage>
</organism>
<dbReference type="AlphaFoldDB" id="A0A3R9J0J3"/>
<dbReference type="Proteomes" id="UP000281657">
    <property type="component" value="Unassembled WGS sequence"/>
</dbReference>
<sequence>MMELLWGIIKFEMFQKSEKNFMSLEDLEQAAIGRVTIID</sequence>
<protein>
    <submittedName>
        <fullName evidence="1">Uncharacterized protein</fullName>
    </submittedName>
</protein>
<comment type="caution">
    <text evidence="1">The sequence shown here is derived from an EMBL/GenBank/DDBJ whole genome shotgun (WGS) entry which is preliminary data.</text>
</comment>
<proteinExistence type="predicted"/>
<name>A0A3R9J0J3_STRMT</name>
<accession>A0A3R9J0J3</accession>
<evidence type="ECO:0000313" key="1">
    <source>
        <dbReference type="EMBL" id="RSI94812.1"/>
    </source>
</evidence>
<gene>
    <name evidence="1" type="ORF">D8847_09770</name>
</gene>
<dbReference type="EMBL" id="RJNY01000033">
    <property type="protein sequence ID" value="RSI94812.1"/>
    <property type="molecule type" value="Genomic_DNA"/>
</dbReference>
<evidence type="ECO:0000313" key="2">
    <source>
        <dbReference type="Proteomes" id="UP000281657"/>
    </source>
</evidence>